<dbReference type="GeneID" id="1461045"/>
<keyword evidence="3" id="KW-0231">Viral genome packaging</keyword>
<keyword evidence="2" id="KW-1188">Viral release from host cell</keyword>
<gene>
    <name evidence="4" type="primary">ORF67A</name>
</gene>
<proteinExistence type="inferred from homology"/>
<organism evidence="4 5">
    <name type="scientific">Equid gammaherpesvirus 2</name>
    <name type="common">Equine herpesvirus 2</name>
    <dbReference type="NCBI Taxonomy" id="12657"/>
    <lineage>
        <taxon>Viruses</taxon>
        <taxon>Duplodnaviria</taxon>
        <taxon>Heunggongvirae</taxon>
        <taxon>Peploviricota</taxon>
        <taxon>Herviviricetes</taxon>
        <taxon>Herpesvirales</taxon>
        <taxon>Orthoherpesviridae</taxon>
        <taxon>Gammaherpesvirinae</taxon>
        <taxon>Percavirus</taxon>
        <taxon>Percavirus equidgamma2</taxon>
    </lineage>
</organism>
<reference evidence="4 5" key="1">
    <citation type="journal article" date="2015" name="Genome Announc.">
        <title>Genome sequences of equid herpesviruses 2 and 5.</title>
        <authorList>
            <person name="Wilkie G.S."/>
            <person name="Kerr K."/>
            <person name="Stewart J.P."/>
            <person name="Studdert M.J."/>
            <person name="Davison A.J."/>
        </authorList>
    </citation>
    <scope>NUCLEOTIDE SEQUENCE [LARGE SCALE GENOMIC DNA]</scope>
    <source>
        <strain evidence="4">G9/92</strain>
    </source>
</reference>
<dbReference type="HAMAP" id="MF_04015">
    <property type="entry name" value="HSV_TRM2"/>
    <property type="match status" value="1"/>
</dbReference>
<dbReference type="SMR" id="A0A0B4Q5L3"/>
<evidence type="ECO:0000313" key="4">
    <source>
        <dbReference type="EMBL" id="AIU39513.1"/>
    </source>
</evidence>
<evidence type="ECO:0000256" key="3">
    <source>
        <dbReference type="ARBA" id="ARBA00023219"/>
    </source>
</evidence>
<evidence type="ECO:0000313" key="5">
    <source>
        <dbReference type="Proteomes" id="UP000163076"/>
    </source>
</evidence>
<dbReference type="Pfam" id="PF03581">
    <property type="entry name" value="Herpes_UL33"/>
    <property type="match status" value="1"/>
</dbReference>
<evidence type="ECO:0000256" key="2">
    <source>
        <dbReference type="ARBA" id="ARBA00022612"/>
    </source>
</evidence>
<dbReference type="EMBL" id="KM924294">
    <property type="protein sequence ID" value="AIU39513.1"/>
    <property type="molecule type" value="Genomic_DNA"/>
</dbReference>
<accession>A0A0B4Q5L3</accession>
<dbReference type="KEGG" id="vg:1461045"/>
<protein>
    <submittedName>
        <fullName evidence="4">DNA packaging protein UL33</fullName>
    </submittedName>
</protein>
<evidence type="ECO:0000256" key="1">
    <source>
        <dbReference type="ARBA" id="ARBA00022562"/>
    </source>
</evidence>
<keyword evidence="1" id="KW-1048">Host nucleus</keyword>
<dbReference type="RefSeq" id="NP_042665.1">
    <property type="nucleotide sequence ID" value="NC_001650.2"/>
</dbReference>
<name>A0A0B4Q5L3_9GAMA</name>
<dbReference type="Proteomes" id="UP000163076">
    <property type="component" value="Segment"/>
</dbReference>
<dbReference type="GO" id="GO:0019073">
    <property type="term" value="P:viral DNA genome packaging"/>
    <property type="evidence" value="ECO:0007669"/>
    <property type="project" value="InterPro"/>
</dbReference>
<sequence length="92" mass="10691">MTSFHTRRVEDRDSLIDFQSMLPPDIKIIAPTTYTRLNLLNYCQFLELFMQLRASGCRCEHGEILESKIRAVRQVISKIVETDTVFNGVKKN</sequence>
<dbReference type="InterPro" id="IPR005208">
    <property type="entry name" value="Herpes_TT2"/>
</dbReference>